<dbReference type="Pfam" id="PF10306">
    <property type="entry name" value="FLILHELTA"/>
    <property type="match status" value="1"/>
</dbReference>
<dbReference type="Proteomes" id="UP001301769">
    <property type="component" value="Unassembled WGS sequence"/>
</dbReference>
<feature type="compositionally biased region" description="Low complexity" evidence="1">
    <location>
        <begin position="62"/>
        <end position="75"/>
    </location>
</feature>
<feature type="compositionally biased region" description="Low complexity" evidence="1">
    <location>
        <begin position="38"/>
        <end position="55"/>
    </location>
</feature>
<dbReference type="EMBL" id="MU858049">
    <property type="protein sequence ID" value="KAK4219229.1"/>
    <property type="molecule type" value="Genomic_DNA"/>
</dbReference>
<sequence>MPPRPPTQQRITGFLRLPTTRAHFLQRDLHIPRRASHPSISTPSSPTGSGRISRPQKTPKNRISQTRSFRTSTTRRLTDNEPNKLPTTKAEAEPIKIQRSRLDRILSRLPLPLQRYTSRLKSAPLSHVIAFLFLHEITAILPLLGLFGLFHYSSSSSGEKESSSSSSWLPIGYILDNYGNYVQDGVQKFERYFTKKGWFGFGDEDSQQTSETSCVVEASSSTSGAEEIQGQEAAEQKQSTHHAQVVIRKWEDRTSDPKYRILVEIALAYALTKALLPVRIVASVSATPWFAGVLGRLKTFVSKRKP</sequence>
<reference evidence="2" key="2">
    <citation type="submission" date="2023-05" db="EMBL/GenBank/DDBJ databases">
        <authorList>
            <consortium name="Lawrence Berkeley National Laboratory"/>
            <person name="Steindorff A."/>
            <person name="Hensen N."/>
            <person name="Bonometti L."/>
            <person name="Westerberg I."/>
            <person name="Brannstrom I.O."/>
            <person name="Guillou S."/>
            <person name="Cros-Aarteil S."/>
            <person name="Calhoun S."/>
            <person name="Haridas S."/>
            <person name="Kuo A."/>
            <person name="Mondo S."/>
            <person name="Pangilinan J."/>
            <person name="Riley R."/>
            <person name="Labutti K."/>
            <person name="Andreopoulos B."/>
            <person name="Lipzen A."/>
            <person name="Chen C."/>
            <person name="Yanf M."/>
            <person name="Daum C."/>
            <person name="Ng V."/>
            <person name="Clum A."/>
            <person name="Ohm R."/>
            <person name="Martin F."/>
            <person name="Silar P."/>
            <person name="Natvig D."/>
            <person name="Lalanne C."/>
            <person name="Gautier V."/>
            <person name="Ament-Velasquez S.L."/>
            <person name="Kruys A."/>
            <person name="Hutchinson M.I."/>
            <person name="Powell A.J."/>
            <person name="Barry K."/>
            <person name="Miller A.N."/>
            <person name="Grigoriev I.V."/>
            <person name="Debuchy R."/>
            <person name="Gladieux P."/>
            <person name="Thoren M.H."/>
            <person name="Johannesson H."/>
        </authorList>
    </citation>
    <scope>NUCLEOTIDE SEQUENCE</scope>
    <source>
        <strain evidence="2">PSN293</strain>
    </source>
</reference>
<comment type="caution">
    <text evidence="2">The sequence shown here is derived from an EMBL/GenBank/DDBJ whole genome shotgun (WGS) entry which is preliminary data.</text>
</comment>
<dbReference type="InterPro" id="IPR018811">
    <property type="entry name" value="MRX11"/>
</dbReference>
<gene>
    <name evidence="2" type="ORF">QBC37DRAFT_410559</name>
</gene>
<dbReference type="GO" id="GO:0005739">
    <property type="term" value="C:mitochondrion"/>
    <property type="evidence" value="ECO:0007669"/>
    <property type="project" value="TreeGrafter"/>
</dbReference>
<evidence type="ECO:0000256" key="1">
    <source>
        <dbReference type="SAM" id="MobiDB-lite"/>
    </source>
</evidence>
<dbReference type="PANTHER" id="PTHR28002">
    <property type="entry name" value="MIOREX COMPLEX COMPONENT 11"/>
    <property type="match status" value="1"/>
</dbReference>
<protein>
    <submittedName>
        <fullName evidence="2">Uncharacterized protein</fullName>
    </submittedName>
</protein>
<keyword evidence="3" id="KW-1185">Reference proteome</keyword>
<reference evidence="2" key="1">
    <citation type="journal article" date="2023" name="Mol. Phylogenet. Evol.">
        <title>Genome-scale phylogeny and comparative genomics of the fungal order Sordariales.</title>
        <authorList>
            <person name="Hensen N."/>
            <person name="Bonometti L."/>
            <person name="Westerberg I."/>
            <person name="Brannstrom I.O."/>
            <person name="Guillou S."/>
            <person name="Cros-Aarteil S."/>
            <person name="Calhoun S."/>
            <person name="Haridas S."/>
            <person name="Kuo A."/>
            <person name="Mondo S."/>
            <person name="Pangilinan J."/>
            <person name="Riley R."/>
            <person name="LaButti K."/>
            <person name="Andreopoulos B."/>
            <person name="Lipzen A."/>
            <person name="Chen C."/>
            <person name="Yan M."/>
            <person name="Daum C."/>
            <person name="Ng V."/>
            <person name="Clum A."/>
            <person name="Steindorff A."/>
            <person name="Ohm R.A."/>
            <person name="Martin F."/>
            <person name="Silar P."/>
            <person name="Natvig D.O."/>
            <person name="Lalanne C."/>
            <person name="Gautier V."/>
            <person name="Ament-Velasquez S.L."/>
            <person name="Kruys A."/>
            <person name="Hutchinson M.I."/>
            <person name="Powell A.J."/>
            <person name="Barry K."/>
            <person name="Miller A.N."/>
            <person name="Grigoriev I.V."/>
            <person name="Debuchy R."/>
            <person name="Gladieux P."/>
            <person name="Hiltunen Thoren M."/>
            <person name="Johannesson H."/>
        </authorList>
    </citation>
    <scope>NUCLEOTIDE SEQUENCE</scope>
    <source>
        <strain evidence="2">PSN293</strain>
    </source>
</reference>
<name>A0AAN6YH66_9PEZI</name>
<feature type="region of interest" description="Disordered" evidence="1">
    <location>
        <begin position="29"/>
        <end position="92"/>
    </location>
</feature>
<evidence type="ECO:0000313" key="2">
    <source>
        <dbReference type="EMBL" id="KAK4219229.1"/>
    </source>
</evidence>
<accession>A0AAN6YH66</accession>
<evidence type="ECO:0000313" key="3">
    <source>
        <dbReference type="Proteomes" id="UP001301769"/>
    </source>
</evidence>
<organism evidence="2 3">
    <name type="scientific">Rhypophila decipiens</name>
    <dbReference type="NCBI Taxonomy" id="261697"/>
    <lineage>
        <taxon>Eukaryota</taxon>
        <taxon>Fungi</taxon>
        <taxon>Dikarya</taxon>
        <taxon>Ascomycota</taxon>
        <taxon>Pezizomycotina</taxon>
        <taxon>Sordariomycetes</taxon>
        <taxon>Sordariomycetidae</taxon>
        <taxon>Sordariales</taxon>
        <taxon>Naviculisporaceae</taxon>
        <taxon>Rhypophila</taxon>
    </lineage>
</organism>
<dbReference type="AlphaFoldDB" id="A0AAN6YH66"/>
<dbReference type="PANTHER" id="PTHR28002:SF1">
    <property type="entry name" value="MIOREX COMPLEX COMPONENT 11"/>
    <property type="match status" value="1"/>
</dbReference>
<proteinExistence type="predicted"/>